<sequence>MADKGARRGSSLFSNPAAAAGAAGGGGAPGDNQGPKRQSVVLSGLGGGVGFGIDFDDSDYDDSDDEDVPHGGPYGGQGLPGQAMPGSAPGAPAVTGAQNSRPMVGGFAAAAYEAARAHHFQNVAKQNAMKGAKPGQPGPPPKGSQPSKKLH</sequence>
<gene>
    <name evidence="2" type="ORF">CYCCA115_LOCUS15114</name>
</gene>
<feature type="compositionally biased region" description="Acidic residues" evidence="1">
    <location>
        <begin position="54"/>
        <end position="67"/>
    </location>
</feature>
<proteinExistence type="predicted"/>
<dbReference type="EMBL" id="CAKOGP040001869">
    <property type="protein sequence ID" value="CAJ1954521.1"/>
    <property type="molecule type" value="Genomic_DNA"/>
</dbReference>
<organism evidence="2 3">
    <name type="scientific">Cylindrotheca closterium</name>
    <dbReference type="NCBI Taxonomy" id="2856"/>
    <lineage>
        <taxon>Eukaryota</taxon>
        <taxon>Sar</taxon>
        <taxon>Stramenopiles</taxon>
        <taxon>Ochrophyta</taxon>
        <taxon>Bacillariophyta</taxon>
        <taxon>Bacillariophyceae</taxon>
        <taxon>Bacillariophycidae</taxon>
        <taxon>Bacillariales</taxon>
        <taxon>Bacillariaceae</taxon>
        <taxon>Cylindrotheca</taxon>
    </lineage>
</organism>
<dbReference type="AlphaFoldDB" id="A0AAD2FW29"/>
<evidence type="ECO:0000256" key="1">
    <source>
        <dbReference type="SAM" id="MobiDB-lite"/>
    </source>
</evidence>
<protein>
    <submittedName>
        <fullName evidence="2">Uncharacterized protein</fullName>
    </submittedName>
</protein>
<feature type="region of interest" description="Disordered" evidence="1">
    <location>
        <begin position="1"/>
        <end position="98"/>
    </location>
</feature>
<name>A0AAD2FW29_9STRA</name>
<evidence type="ECO:0000313" key="2">
    <source>
        <dbReference type="EMBL" id="CAJ1954521.1"/>
    </source>
</evidence>
<accession>A0AAD2FW29</accession>
<dbReference type="Proteomes" id="UP001295423">
    <property type="component" value="Unassembled WGS sequence"/>
</dbReference>
<reference evidence="2" key="1">
    <citation type="submission" date="2023-08" db="EMBL/GenBank/DDBJ databases">
        <authorList>
            <person name="Audoor S."/>
            <person name="Bilcke G."/>
        </authorList>
    </citation>
    <scope>NUCLEOTIDE SEQUENCE</scope>
</reference>
<evidence type="ECO:0000313" key="3">
    <source>
        <dbReference type="Proteomes" id="UP001295423"/>
    </source>
</evidence>
<keyword evidence="3" id="KW-1185">Reference proteome</keyword>
<feature type="region of interest" description="Disordered" evidence="1">
    <location>
        <begin position="121"/>
        <end position="151"/>
    </location>
</feature>
<comment type="caution">
    <text evidence="2">The sequence shown here is derived from an EMBL/GenBank/DDBJ whole genome shotgun (WGS) entry which is preliminary data.</text>
</comment>